<comment type="subcellular location">
    <subcellularLocation>
        <location evidence="1 10">Cell membrane</location>
        <topology evidence="1 10">Multi-pass membrane protein</topology>
    </subcellularLocation>
</comment>
<dbReference type="OMA" id="RARCNGP"/>
<evidence type="ECO:0000256" key="3">
    <source>
        <dbReference type="ARBA" id="ARBA00022692"/>
    </source>
</evidence>
<comment type="similarity">
    <text evidence="10">Belongs to the G-protein coupled receptor 1 family. Vasopressin/oxytocin receptor subfamily.</text>
</comment>
<keyword evidence="6 10" id="KW-0472">Membrane</keyword>
<dbReference type="GO" id="GO:0032870">
    <property type="term" value="P:cellular response to hormone stimulus"/>
    <property type="evidence" value="ECO:0007669"/>
    <property type="project" value="TreeGrafter"/>
</dbReference>
<dbReference type="PROSITE" id="PS00237">
    <property type="entry name" value="G_PROTEIN_RECEP_F1_1"/>
    <property type="match status" value="1"/>
</dbReference>
<feature type="region of interest" description="Disordered" evidence="11">
    <location>
        <begin position="428"/>
        <end position="461"/>
    </location>
</feature>
<dbReference type="Proteomes" id="UP000318571">
    <property type="component" value="Chromosome 5"/>
</dbReference>
<keyword evidence="5 10" id="KW-0297">G-protein coupled receptor</keyword>
<organism evidence="13 14">
    <name type="scientific">Tigriopus californicus</name>
    <name type="common">Marine copepod</name>
    <dbReference type="NCBI Taxonomy" id="6832"/>
    <lineage>
        <taxon>Eukaryota</taxon>
        <taxon>Metazoa</taxon>
        <taxon>Ecdysozoa</taxon>
        <taxon>Arthropoda</taxon>
        <taxon>Crustacea</taxon>
        <taxon>Multicrustacea</taxon>
        <taxon>Hexanauplia</taxon>
        <taxon>Copepoda</taxon>
        <taxon>Harpacticoida</taxon>
        <taxon>Harpacticidae</taxon>
        <taxon>Tigriopus</taxon>
    </lineage>
</organism>
<comment type="caution">
    <text evidence="10">Lacks conserved residue(s) required for the propagation of feature annotation.</text>
</comment>
<feature type="transmembrane region" description="Helical" evidence="10">
    <location>
        <begin position="313"/>
        <end position="332"/>
    </location>
</feature>
<dbReference type="PRINTS" id="PR00896">
    <property type="entry name" value="VASOPRESSINR"/>
</dbReference>
<evidence type="ECO:0000313" key="14">
    <source>
        <dbReference type="Proteomes" id="UP000318571"/>
    </source>
</evidence>
<name>A0A553PFX8_TIGCA</name>
<dbReference type="AlphaFoldDB" id="A0A553PFX8"/>
<keyword evidence="14" id="KW-1185">Reference proteome</keyword>
<dbReference type="Gene3D" id="1.20.1070.10">
    <property type="entry name" value="Rhodopsin 7-helix transmembrane proteins"/>
    <property type="match status" value="1"/>
</dbReference>
<keyword evidence="2" id="KW-1003">Cell membrane</keyword>
<dbReference type="GO" id="GO:0042277">
    <property type="term" value="F:peptide binding"/>
    <property type="evidence" value="ECO:0007669"/>
    <property type="project" value="TreeGrafter"/>
</dbReference>
<dbReference type="InterPro" id="IPR001817">
    <property type="entry name" value="Vasoprsn_rcpt"/>
</dbReference>
<dbReference type="SUPFAM" id="SSF81321">
    <property type="entry name" value="Family A G protein-coupled receptor-like"/>
    <property type="match status" value="1"/>
</dbReference>
<dbReference type="InterPro" id="IPR017452">
    <property type="entry name" value="GPCR_Rhodpsn_7TM"/>
</dbReference>
<keyword evidence="4 10" id="KW-1133">Transmembrane helix</keyword>
<evidence type="ECO:0000256" key="7">
    <source>
        <dbReference type="ARBA" id="ARBA00023170"/>
    </source>
</evidence>
<accession>A0A553PFX8</accession>
<feature type="domain" description="G-protein coupled receptors family 1 profile" evidence="12">
    <location>
        <begin position="23"/>
        <end position="329"/>
    </location>
</feature>
<dbReference type="EMBL" id="VCGU01000004">
    <property type="protein sequence ID" value="TRY76586.1"/>
    <property type="molecule type" value="Genomic_DNA"/>
</dbReference>
<keyword evidence="9 10" id="KW-0807">Transducer</keyword>
<feature type="transmembrane region" description="Helical" evidence="10">
    <location>
        <begin position="12"/>
        <end position="32"/>
    </location>
</feature>
<keyword evidence="7 10" id="KW-0675">Receptor</keyword>
<dbReference type="PRINTS" id="PR00237">
    <property type="entry name" value="GPCRRHODOPSN"/>
</dbReference>
<evidence type="ECO:0000256" key="4">
    <source>
        <dbReference type="ARBA" id="ARBA00022989"/>
    </source>
</evidence>
<protein>
    <recommendedName>
        <fullName evidence="12">G-protein coupled receptors family 1 profile domain-containing protein</fullName>
    </recommendedName>
</protein>
<dbReference type="InterPro" id="IPR000276">
    <property type="entry name" value="GPCR_Rhodpsn"/>
</dbReference>
<gene>
    <name evidence="13" type="ORF">TCAL_00119</name>
</gene>
<evidence type="ECO:0000256" key="6">
    <source>
        <dbReference type="ARBA" id="ARBA00023136"/>
    </source>
</evidence>
<evidence type="ECO:0000256" key="2">
    <source>
        <dbReference type="ARBA" id="ARBA00022475"/>
    </source>
</evidence>
<reference evidence="13 14" key="1">
    <citation type="journal article" date="2018" name="Nat. Ecol. Evol.">
        <title>Genomic signatures of mitonuclear coevolution across populations of Tigriopus californicus.</title>
        <authorList>
            <person name="Barreto F.S."/>
            <person name="Watson E.T."/>
            <person name="Lima T.G."/>
            <person name="Willett C.S."/>
            <person name="Edmands S."/>
            <person name="Li W."/>
            <person name="Burton R.S."/>
        </authorList>
    </citation>
    <scope>NUCLEOTIDE SEQUENCE [LARGE SCALE GENOMIC DNA]</scope>
    <source>
        <strain evidence="13 14">San Diego</strain>
    </source>
</reference>
<feature type="transmembrane region" description="Helical" evidence="10">
    <location>
        <begin position="171"/>
        <end position="192"/>
    </location>
</feature>
<evidence type="ECO:0000256" key="1">
    <source>
        <dbReference type="ARBA" id="ARBA00004651"/>
    </source>
</evidence>
<dbReference type="Pfam" id="PF00001">
    <property type="entry name" value="7tm_1"/>
    <property type="match status" value="1"/>
</dbReference>
<proteinExistence type="inferred from homology"/>
<dbReference type="GO" id="GO:0005886">
    <property type="term" value="C:plasma membrane"/>
    <property type="evidence" value="ECO:0007669"/>
    <property type="project" value="UniProtKB-SubCell"/>
</dbReference>
<dbReference type="GO" id="GO:0005000">
    <property type="term" value="F:vasopressin receptor activity"/>
    <property type="evidence" value="ECO:0007669"/>
    <property type="project" value="InterPro"/>
</dbReference>
<dbReference type="PANTHER" id="PTHR24241:SF161">
    <property type="entry name" value="G-PROTEIN COUPLED RECEPTORS FAMILY 1 PROFILE DOMAIN-CONTAINING PROTEIN"/>
    <property type="match status" value="1"/>
</dbReference>
<evidence type="ECO:0000256" key="11">
    <source>
        <dbReference type="SAM" id="MobiDB-lite"/>
    </source>
</evidence>
<evidence type="ECO:0000313" key="13">
    <source>
        <dbReference type="EMBL" id="TRY76586.1"/>
    </source>
</evidence>
<feature type="transmembrane region" description="Helical" evidence="10">
    <location>
        <begin position="123"/>
        <end position="143"/>
    </location>
</feature>
<evidence type="ECO:0000256" key="10">
    <source>
        <dbReference type="RuleBase" id="RU046427"/>
    </source>
</evidence>
<evidence type="ECO:0000259" key="12">
    <source>
        <dbReference type="PROSITE" id="PS50262"/>
    </source>
</evidence>
<evidence type="ECO:0000256" key="9">
    <source>
        <dbReference type="ARBA" id="ARBA00023224"/>
    </source>
</evidence>
<dbReference type="STRING" id="6832.A0A553PFX8"/>
<evidence type="ECO:0000256" key="8">
    <source>
        <dbReference type="ARBA" id="ARBA00023180"/>
    </source>
</evidence>
<feature type="compositionally biased region" description="Polar residues" evidence="11">
    <location>
        <begin position="429"/>
        <end position="446"/>
    </location>
</feature>
<feature type="transmembrane region" description="Helical" evidence="10">
    <location>
        <begin position="278"/>
        <end position="301"/>
    </location>
</feature>
<evidence type="ECO:0000256" key="5">
    <source>
        <dbReference type="ARBA" id="ARBA00023040"/>
    </source>
</evidence>
<keyword evidence="8 10" id="KW-0325">Glycoprotein</keyword>
<dbReference type="OrthoDB" id="6435638at2759"/>
<keyword evidence="3 10" id="KW-0812">Transmembrane</keyword>
<comment type="caution">
    <text evidence="13">The sequence shown here is derived from an EMBL/GenBank/DDBJ whole genome shotgun (WGS) entry which is preliminary data.</text>
</comment>
<sequence>MLEIGSKFKSWFLALFIIAIVLSNLFSVIAIFRRRPKITRMYFFLLHLSLADMLNAFLTLLPEFVRSLALDTNLGDVGCKVIKYLQMFAPYLSSYILVMTAVDRYQTICFPLENRFWIPRDSFKKIAGAWFLSGVLCIPQIFIHASKLEGGVLQCKSFLRDRPNAWVSEIYVTWFAVTSFFIPVMALSFFYVRICGAIRQNLNSKQKVNLITLTTASIEMVTKPRPWYRTSFRRTSPVFSETDNMSRKKFASCSDLRPRTHSVEGITRAKIKSVKQTIIIILGYILCSSPGVIYQLGVVWLKDNHTLARSTEWFFWLMSFNSLLNPWLYIALNRDLQVAIKNFLLCQDPPSLWISHSHTRSWQNVHDFYSPSGKIRPRSNTTDVDALSERPQLGCSFRVHWSPSLSSTTTSNLKMMRIESLQRRVTKEAITNDSDQPQGLEPSTNEHIMRSLSSYSSSSKS</sequence>
<feature type="compositionally biased region" description="Low complexity" evidence="11">
    <location>
        <begin position="451"/>
        <end position="461"/>
    </location>
</feature>
<dbReference type="PANTHER" id="PTHR24241">
    <property type="entry name" value="NEUROPEPTIDE RECEPTOR-RELATED G-PROTEIN COUPLED RECEPTOR"/>
    <property type="match status" value="1"/>
</dbReference>
<dbReference type="PROSITE" id="PS50262">
    <property type="entry name" value="G_PROTEIN_RECEP_F1_2"/>
    <property type="match status" value="1"/>
</dbReference>